<dbReference type="OrthoDB" id="9773039at2"/>
<dbReference type="InterPro" id="IPR003777">
    <property type="entry name" value="XdhC_CoxI"/>
</dbReference>
<sequence length="336" mass="38011">MTHELKSIIEQAKKWQEEGKKSVLVTVVELEGSSYRRPGVRMLLNEQGEAMGAVSGGCVEKEVTFQSGSVFKEGKSKMINYDGRLRLGCEGVIYMLIEPFELTNELYQAFNKAIENRVSIMIQSQYKKEFGEFEHIGSIIKIEDKTFPFNKLVKEDEQLIKFEQKLPPLFQLLIIGSEHDAVQLCIAAANVGWDVTIMASPDEAKTIDYFKEASKLITPLYDKIDTSNIDKQTAIVLMTHSFNKDVQYLLALKDVYPAYFGLLGPKHRRERLMDKLLEYNPDIDFDFIDQLRGPAGINIGAESSQEIAVSIIAEILSVVRNQNPMILKDKSGHIHA</sequence>
<reference evidence="3 4" key="1">
    <citation type="submission" date="2018-08" db="EMBL/GenBank/DDBJ databases">
        <title>Genomic Encyclopedia of Type Strains, Phase III (KMG-III): the genomes of soil and plant-associated and newly described type strains.</title>
        <authorList>
            <person name="Whitman W."/>
        </authorList>
    </citation>
    <scope>NUCLEOTIDE SEQUENCE [LARGE SCALE GENOMIC DNA]</scope>
    <source>
        <strain evidence="3 4">325-5</strain>
    </source>
</reference>
<dbReference type="EMBL" id="QTTQ01000011">
    <property type="protein sequence ID" value="REE80835.1"/>
    <property type="molecule type" value="Genomic_DNA"/>
</dbReference>
<evidence type="ECO:0000259" key="2">
    <source>
        <dbReference type="Pfam" id="PF13478"/>
    </source>
</evidence>
<dbReference type="PANTHER" id="PTHR30388">
    <property type="entry name" value="ALDEHYDE OXIDOREDUCTASE MOLYBDENUM COFACTOR ASSEMBLY PROTEIN"/>
    <property type="match status" value="1"/>
</dbReference>
<gene>
    <name evidence="3" type="ORF">BX611_2492</name>
</gene>
<dbReference type="InterPro" id="IPR052698">
    <property type="entry name" value="MoCofactor_Util/Proc"/>
</dbReference>
<evidence type="ECO:0000313" key="3">
    <source>
        <dbReference type="EMBL" id="REE80835.1"/>
    </source>
</evidence>
<organism evidence="3 4">
    <name type="scientific">Lutibacter oceani</name>
    <dbReference type="NCBI Taxonomy" id="1853311"/>
    <lineage>
        <taxon>Bacteria</taxon>
        <taxon>Pseudomonadati</taxon>
        <taxon>Bacteroidota</taxon>
        <taxon>Flavobacteriia</taxon>
        <taxon>Flavobacteriales</taxon>
        <taxon>Flavobacteriaceae</taxon>
        <taxon>Lutibacter</taxon>
    </lineage>
</organism>
<dbReference type="Gene3D" id="3.40.50.720">
    <property type="entry name" value="NAD(P)-binding Rossmann-like Domain"/>
    <property type="match status" value="1"/>
</dbReference>
<dbReference type="Pfam" id="PF13478">
    <property type="entry name" value="XdhC_C"/>
    <property type="match status" value="1"/>
</dbReference>
<keyword evidence="4" id="KW-1185">Reference proteome</keyword>
<accession>A0A3D9RVX6</accession>
<name>A0A3D9RVX6_9FLAO</name>
<proteinExistence type="predicted"/>
<dbReference type="RefSeq" id="WP_115881670.1">
    <property type="nucleotide sequence ID" value="NZ_QTTQ01000011.1"/>
</dbReference>
<evidence type="ECO:0000259" key="1">
    <source>
        <dbReference type="Pfam" id="PF02625"/>
    </source>
</evidence>
<feature type="domain" description="XdhC Rossmann" evidence="2">
    <location>
        <begin position="172"/>
        <end position="315"/>
    </location>
</feature>
<dbReference type="InterPro" id="IPR027051">
    <property type="entry name" value="XdhC_Rossmann_dom"/>
</dbReference>
<dbReference type="Pfam" id="PF02625">
    <property type="entry name" value="XdhC_CoxI"/>
    <property type="match status" value="1"/>
</dbReference>
<comment type="caution">
    <text evidence="3">The sequence shown here is derived from an EMBL/GenBank/DDBJ whole genome shotgun (WGS) entry which is preliminary data.</text>
</comment>
<evidence type="ECO:0000313" key="4">
    <source>
        <dbReference type="Proteomes" id="UP000256429"/>
    </source>
</evidence>
<dbReference type="PANTHER" id="PTHR30388:SF6">
    <property type="entry name" value="XANTHINE DEHYDROGENASE SUBUNIT A-RELATED"/>
    <property type="match status" value="1"/>
</dbReference>
<dbReference type="AlphaFoldDB" id="A0A3D9RVX6"/>
<dbReference type="Proteomes" id="UP000256429">
    <property type="component" value="Unassembled WGS sequence"/>
</dbReference>
<feature type="domain" description="XdhC- CoxI" evidence="1">
    <location>
        <begin position="15"/>
        <end position="82"/>
    </location>
</feature>
<protein>
    <submittedName>
        <fullName evidence="3">Xanthine/CO dehydrogenase XdhC/CoxF family maturation factor</fullName>
    </submittedName>
</protein>